<keyword evidence="4" id="KW-0235">DNA replication</keyword>
<protein>
    <recommendedName>
        <fullName evidence="9">DNA primase large subunit C-terminal domain-containing protein</fullName>
    </recommendedName>
</protein>
<keyword evidence="6" id="KW-0408">Iron</keyword>
<dbReference type="GO" id="GO:0046872">
    <property type="term" value="F:metal ion binding"/>
    <property type="evidence" value="ECO:0007669"/>
    <property type="project" value="UniProtKB-KW"/>
</dbReference>
<dbReference type="AlphaFoldDB" id="A0A1D3CTR9"/>
<evidence type="ECO:0000256" key="5">
    <source>
        <dbReference type="ARBA" id="ARBA00022723"/>
    </source>
</evidence>
<dbReference type="EMBL" id="JROU02001992">
    <property type="protein sequence ID" value="OEH74599.1"/>
    <property type="molecule type" value="Genomic_DNA"/>
</dbReference>
<dbReference type="Pfam" id="PF26466">
    <property type="entry name" value="DNA_primase_lrg_N"/>
    <property type="match status" value="1"/>
</dbReference>
<dbReference type="GO" id="GO:0051539">
    <property type="term" value="F:4 iron, 4 sulfur cluster binding"/>
    <property type="evidence" value="ECO:0007669"/>
    <property type="project" value="UniProtKB-KW"/>
</dbReference>
<keyword evidence="11" id="KW-1185">Reference proteome</keyword>
<evidence type="ECO:0000256" key="8">
    <source>
        <dbReference type="SAM" id="MobiDB-lite"/>
    </source>
</evidence>
<comment type="cofactor">
    <cofactor evidence="1">
        <name>[4Fe-4S] cluster</name>
        <dbReference type="ChEBI" id="CHEBI:49883"/>
    </cofactor>
</comment>
<feature type="domain" description="DNA primase large subunit C-terminal" evidence="9">
    <location>
        <begin position="398"/>
        <end position="432"/>
    </location>
</feature>
<feature type="region of interest" description="Disordered" evidence="8">
    <location>
        <begin position="497"/>
        <end position="527"/>
    </location>
</feature>
<dbReference type="GO" id="GO:0006270">
    <property type="term" value="P:DNA replication initiation"/>
    <property type="evidence" value="ECO:0007669"/>
    <property type="project" value="TreeGrafter"/>
</dbReference>
<evidence type="ECO:0000259" key="9">
    <source>
        <dbReference type="Pfam" id="PF04104"/>
    </source>
</evidence>
<dbReference type="VEuPathDB" id="ToxoDB:LOC34617596"/>
<evidence type="ECO:0000256" key="6">
    <source>
        <dbReference type="ARBA" id="ARBA00023004"/>
    </source>
</evidence>
<sequence length="527" mass="58181">MPKAGKNGGSHLLDYLPQTPAVGSIGLFQPPRSTRHAKNQSDHPRGSVWLNAMPHASRSSEAHRPLGLLGRFPHPISVYGQIPSSPSAQVDVFEAATAHRLRVLHFLDEKFGLDSSTNPALLRSTPGTPAAAAGAVAPTATPTKPLYVQLEEMLQEGGLMLPPAASATATEAQRQEVSERDCVSHFALRLAFSRDRDKQRWLIQQESRLLMYRFERLCAFRDLSDGTLSLVSSFLQQEGLHYATVPRPRDPVANSAAERLWRKATSFLRGPFAQQVQQLYIISLSSSVRVVLSKVPCFPDAGQLVRNRRVYIQNMMAYVPDTELDAVICGKLRGAMTKSFELLEGRQVTLQNSVFSDSRVGKLLTAAPTVYLGRDFNKNVAESTEERLTPQSIKLVWKDSFPPCMRRLYESYMAEHHLRHGGRMQLWLFFKTSKPKQCCNLKSVVISSSHARNISCKRIQEALVRRLEPQMLQPGDDVGNHPNAFFAASRRYAAAVSAGPPAAGASKRQQPEAGAPARQQGASDTPA</sequence>
<keyword evidence="5" id="KW-0479">Metal-binding</keyword>
<evidence type="ECO:0000313" key="11">
    <source>
        <dbReference type="Proteomes" id="UP000095192"/>
    </source>
</evidence>
<dbReference type="Proteomes" id="UP000095192">
    <property type="component" value="Unassembled WGS sequence"/>
</dbReference>
<evidence type="ECO:0000256" key="4">
    <source>
        <dbReference type="ARBA" id="ARBA00022705"/>
    </source>
</evidence>
<dbReference type="PANTHER" id="PTHR10537">
    <property type="entry name" value="DNA PRIMASE LARGE SUBUNIT"/>
    <property type="match status" value="1"/>
</dbReference>
<feature type="compositionally biased region" description="Low complexity" evidence="8">
    <location>
        <begin position="497"/>
        <end position="506"/>
    </location>
</feature>
<evidence type="ECO:0000256" key="7">
    <source>
        <dbReference type="ARBA" id="ARBA00023014"/>
    </source>
</evidence>
<evidence type="ECO:0000256" key="2">
    <source>
        <dbReference type="ARBA" id="ARBA00022485"/>
    </source>
</evidence>
<gene>
    <name evidence="10" type="ORF">cyc_00411</name>
</gene>
<dbReference type="InterPro" id="IPR007238">
    <property type="entry name" value="DNA_primase_lsu_euk/arc"/>
</dbReference>
<dbReference type="FunCoup" id="A0A1D3CTR9">
    <property type="interactions" value="352"/>
</dbReference>
<evidence type="ECO:0000256" key="3">
    <source>
        <dbReference type="ARBA" id="ARBA00022515"/>
    </source>
</evidence>
<comment type="caution">
    <text evidence="10">The sequence shown here is derived from an EMBL/GenBank/DDBJ whole genome shotgun (WGS) entry which is preliminary data.</text>
</comment>
<dbReference type="InterPro" id="IPR058560">
    <property type="entry name" value="DNA_primase_C"/>
</dbReference>
<dbReference type="GO" id="GO:0006269">
    <property type="term" value="P:DNA replication, synthesis of primer"/>
    <property type="evidence" value="ECO:0007669"/>
    <property type="project" value="UniProtKB-KW"/>
</dbReference>
<evidence type="ECO:0000256" key="1">
    <source>
        <dbReference type="ARBA" id="ARBA00001966"/>
    </source>
</evidence>
<proteinExistence type="predicted"/>
<accession>A0A1D3CTR9</accession>
<keyword evidence="2" id="KW-0004">4Fe-4S</keyword>
<reference evidence="10 11" key="1">
    <citation type="journal article" date="2016" name="BMC Genomics">
        <title>Comparative genomics reveals Cyclospora cayetanensis possesses coccidia-like metabolism and invasion components but unique surface antigens.</title>
        <authorList>
            <person name="Liu S."/>
            <person name="Wang L."/>
            <person name="Zheng H."/>
            <person name="Xu Z."/>
            <person name="Roellig D.M."/>
            <person name="Li N."/>
            <person name="Frace M.A."/>
            <person name="Tang K."/>
            <person name="Arrowood M.J."/>
            <person name="Moss D.M."/>
            <person name="Zhang L."/>
            <person name="Feng Y."/>
            <person name="Xiao L."/>
        </authorList>
    </citation>
    <scope>NUCLEOTIDE SEQUENCE [LARGE SCALE GENOMIC DNA]</scope>
    <source>
        <strain evidence="10 11">CHN_HEN01</strain>
    </source>
</reference>
<dbReference type="GO" id="GO:0005658">
    <property type="term" value="C:alpha DNA polymerase:primase complex"/>
    <property type="evidence" value="ECO:0007669"/>
    <property type="project" value="TreeGrafter"/>
</dbReference>
<keyword evidence="7" id="KW-0411">Iron-sulfur</keyword>
<name>A0A1D3CTR9_9EIME</name>
<organism evidence="10 11">
    <name type="scientific">Cyclospora cayetanensis</name>
    <dbReference type="NCBI Taxonomy" id="88456"/>
    <lineage>
        <taxon>Eukaryota</taxon>
        <taxon>Sar</taxon>
        <taxon>Alveolata</taxon>
        <taxon>Apicomplexa</taxon>
        <taxon>Conoidasida</taxon>
        <taxon>Coccidia</taxon>
        <taxon>Eucoccidiorida</taxon>
        <taxon>Eimeriorina</taxon>
        <taxon>Eimeriidae</taxon>
        <taxon>Cyclospora</taxon>
    </lineage>
</organism>
<evidence type="ECO:0000313" key="10">
    <source>
        <dbReference type="EMBL" id="OEH74599.1"/>
    </source>
</evidence>
<dbReference type="Gene3D" id="1.20.930.80">
    <property type="match status" value="1"/>
</dbReference>
<dbReference type="PANTHER" id="PTHR10537:SF3">
    <property type="entry name" value="DNA PRIMASE LARGE SUBUNIT"/>
    <property type="match status" value="1"/>
</dbReference>
<keyword evidence="3" id="KW-0639">Primosome</keyword>
<dbReference type="VEuPathDB" id="ToxoDB:cyc_00411"/>
<dbReference type="Pfam" id="PF04104">
    <property type="entry name" value="DNA_primase_lrg"/>
    <property type="match status" value="1"/>
</dbReference>
<dbReference type="InParanoid" id="A0A1D3CTR9"/>